<dbReference type="AlphaFoldDB" id="A0ABD2XG81"/>
<gene>
    <name evidence="1" type="ORF">TKK_003255</name>
</gene>
<keyword evidence="2" id="KW-1185">Reference proteome</keyword>
<evidence type="ECO:0000313" key="1">
    <source>
        <dbReference type="EMBL" id="KAL3404295.1"/>
    </source>
</evidence>
<sequence length="244" mass="27964">MFKRRLQALEYEEYDKVDANNLQHVKKLVSWLENQKIRHYKIDDRGAILDIESQQWPATYEKYLEDVGCPQFETPLDKVEWLVGLAIRLEYEDNRDTYRSIKGTKKKSDQPIVKSTNPLDNLDFQSEDFKKGVSELAKLLNIPQHPNHLITLEACSKFICKRLNEEAVKNPGSVIVTGQPFPIMDTNAGFKIKDPFLNKAVTILSLLYIQDLRDLQTKINEAIVSVQSITADPKTDTKLGKVGT</sequence>
<accession>A0ABD2XG81</accession>
<name>A0ABD2XG81_9HYME</name>
<dbReference type="Proteomes" id="UP001627154">
    <property type="component" value="Unassembled WGS sequence"/>
</dbReference>
<comment type="caution">
    <text evidence="1">The sequence shown here is derived from an EMBL/GenBank/DDBJ whole genome shotgun (WGS) entry which is preliminary data.</text>
</comment>
<organism evidence="1 2">
    <name type="scientific">Trichogramma kaykai</name>
    <dbReference type="NCBI Taxonomy" id="54128"/>
    <lineage>
        <taxon>Eukaryota</taxon>
        <taxon>Metazoa</taxon>
        <taxon>Ecdysozoa</taxon>
        <taxon>Arthropoda</taxon>
        <taxon>Hexapoda</taxon>
        <taxon>Insecta</taxon>
        <taxon>Pterygota</taxon>
        <taxon>Neoptera</taxon>
        <taxon>Endopterygota</taxon>
        <taxon>Hymenoptera</taxon>
        <taxon>Apocrita</taxon>
        <taxon>Proctotrupomorpha</taxon>
        <taxon>Chalcidoidea</taxon>
        <taxon>Trichogrammatidae</taxon>
        <taxon>Trichogramma</taxon>
    </lineage>
</organism>
<evidence type="ECO:0008006" key="3">
    <source>
        <dbReference type="Google" id="ProtNLM"/>
    </source>
</evidence>
<dbReference type="InterPro" id="IPR019265">
    <property type="entry name" value="RTRAF"/>
</dbReference>
<dbReference type="EMBL" id="JBJJXI010000026">
    <property type="protein sequence ID" value="KAL3404295.1"/>
    <property type="molecule type" value="Genomic_DNA"/>
</dbReference>
<reference evidence="1 2" key="1">
    <citation type="journal article" date="2024" name="bioRxiv">
        <title>A reference genome for Trichogramma kaykai: A tiny desert-dwelling parasitoid wasp with competing sex-ratio distorters.</title>
        <authorList>
            <person name="Culotta J."/>
            <person name="Lindsey A.R."/>
        </authorList>
    </citation>
    <scope>NUCLEOTIDE SEQUENCE [LARGE SCALE GENOMIC DNA]</scope>
    <source>
        <strain evidence="1 2">KSX58</strain>
    </source>
</reference>
<dbReference type="Pfam" id="PF10036">
    <property type="entry name" value="RLL"/>
    <property type="match status" value="1"/>
</dbReference>
<evidence type="ECO:0000313" key="2">
    <source>
        <dbReference type="Proteomes" id="UP001627154"/>
    </source>
</evidence>
<proteinExistence type="predicted"/>
<dbReference type="PANTHER" id="PTHR15924">
    <property type="entry name" value="CLE"/>
    <property type="match status" value="1"/>
</dbReference>
<protein>
    <recommendedName>
        <fullName evidence="3">RNA transcription, translation and transport factor protein</fullName>
    </recommendedName>
</protein>